<name>A0A2T7BLR4_9BACT</name>
<accession>A0A2T7BLR4</accession>
<protein>
    <submittedName>
        <fullName evidence="1">Uncharacterized protein</fullName>
    </submittedName>
</protein>
<proteinExistence type="predicted"/>
<dbReference type="EMBL" id="QCYK01000001">
    <property type="protein sequence ID" value="PUZ28623.1"/>
    <property type="molecule type" value="Genomic_DNA"/>
</dbReference>
<keyword evidence="2" id="KW-1185">Reference proteome</keyword>
<dbReference type="Proteomes" id="UP000244450">
    <property type="component" value="Unassembled WGS sequence"/>
</dbReference>
<reference evidence="1 2" key="1">
    <citation type="submission" date="2018-04" db="EMBL/GenBank/DDBJ databases">
        <title>Chitinophaga fuyangensis sp. nov., isolated from soil in a chemical factory.</title>
        <authorList>
            <person name="Chen K."/>
        </authorList>
    </citation>
    <scope>NUCLEOTIDE SEQUENCE [LARGE SCALE GENOMIC DNA]</scope>
    <source>
        <strain evidence="1 2">LY-1</strain>
    </source>
</reference>
<organism evidence="1 2">
    <name type="scientific">Chitinophaga parva</name>
    <dbReference type="NCBI Taxonomy" id="2169414"/>
    <lineage>
        <taxon>Bacteria</taxon>
        <taxon>Pseudomonadati</taxon>
        <taxon>Bacteroidota</taxon>
        <taxon>Chitinophagia</taxon>
        <taxon>Chitinophagales</taxon>
        <taxon>Chitinophagaceae</taxon>
        <taxon>Chitinophaga</taxon>
    </lineage>
</organism>
<evidence type="ECO:0000313" key="2">
    <source>
        <dbReference type="Proteomes" id="UP000244450"/>
    </source>
</evidence>
<sequence>MLLALFYGSTTTAQDDYRPPIREAKLQILERLWQKHLYCADLQPGQTGDHMLLVLPDSEQVHSYDTIIDCMLAIYQGYIAHNSEYNVESVFVSVSLQSDSTIPVANGYCKIPCELFADLKTENYLSYLLHLSPYALGSFMEKDEIVARLKYPEAWNKRTVPVAKAYLRDLTGVVGKHFFFETTPFTRLLIIWKDNKGAILPQTYLPLSHAFKKAVRSYP</sequence>
<evidence type="ECO:0000313" key="1">
    <source>
        <dbReference type="EMBL" id="PUZ28623.1"/>
    </source>
</evidence>
<gene>
    <name evidence="1" type="ORF">DCC81_03830</name>
</gene>
<comment type="caution">
    <text evidence="1">The sequence shown here is derived from an EMBL/GenBank/DDBJ whole genome shotgun (WGS) entry which is preliminary data.</text>
</comment>
<dbReference type="AlphaFoldDB" id="A0A2T7BLR4"/>